<feature type="compositionally biased region" description="Pro residues" evidence="1">
    <location>
        <begin position="55"/>
        <end position="79"/>
    </location>
</feature>
<dbReference type="AlphaFoldDB" id="A0ABD3G7I6"/>
<evidence type="ECO:0000256" key="1">
    <source>
        <dbReference type="SAM" id="MobiDB-lite"/>
    </source>
</evidence>
<reference evidence="2 3" key="1">
    <citation type="submission" date="2024-09" db="EMBL/GenBank/DDBJ databases">
        <title>Chromosome-scale assembly of Riccia sorocarpa.</title>
        <authorList>
            <person name="Paukszto L."/>
        </authorList>
    </citation>
    <scope>NUCLEOTIDE SEQUENCE [LARGE SCALE GENOMIC DNA]</scope>
    <source>
        <strain evidence="2">LP-2024</strain>
        <tissue evidence="2">Aerial parts of the thallus</tissue>
    </source>
</reference>
<dbReference type="EMBL" id="JBJQOH010000008">
    <property type="protein sequence ID" value="KAL3675108.1"/>
    <property type="molecule type" value="Genomic_DNA"/>
</dbReference>
<feature type="region of interest" description="Disordered" evidence="1">
    <location>
        <begin position="1"/>
        <end position="91"/>
    </location>
</feature>
<gene>
    <name evidence="2" type="ORF">R1sor_025056</name>
</gene>
<dbReference type="Proteomes" id="UP001633002">
    <property type="component" value="Unassembled WGS sequence"/>
</dbReference>
<feature type="compositionally biased region" description="Pro residues" evidence="1">
    <location>
        <begin position="36"/>
        <end position="45"/>
    </location>
</feature>
<keyword evidence="3" id="KW-1185">Reference proteome</keyword>
<organism evidence="2 3">
    <name type="scientific">Riccia sorocarpa</name>
    <dbReference type="NCBI Taxonomy" id="122646"/>
    <lineage>
        <taxon>Eukaryota</taxon>
        <taxon>Viridiplantae</taxon>
        <taxon>Streptophyta</taxon>
        <taxon>Embryophyta</taxon>
        <taxon>Marchantiophyta</taxon>
        <taxon>Marchantiopsida</taxon>
        <taxon>Marchantiidae</taxon>
        <taxon>Marchantiales</taxon>
        <taxon>Ricciaceae</taxon>
        <taxon>Riccia</taxon>
    </lineage>
</organism>
<comment type="caution">
    <text evidence="2">The sequence shown here is derived from an EMBL/GenBank/DDBJ whole genome shotgun (WGS) entry which is preliminary data.</text>
</comment>
<proteinExistence type="predicted"/>
<evidence type="ECO:0000313" key="3">
    <source>
        <dbReference type="Proteomes" id="UP001633002"/>
    </source>
</evidence>
<evidence type="ECO:0000313" key="2">
    <source>
        <dbReference type="EMBL" id="KAL3675108.1"/>
    </source>
</evidence>
<protein>
    <submittedName>
        <fullName evidence="2">Uncharacterized protein</fullName>
    </submittedName>
</protein>
<accession>A0ABD3G7I6</accession>
<sequence length="163" mass="16647">MVVCSNPVHDSDRPPYGSNEIPPRPGYVPGLSPGHGPVPPSPGYAPVPLRAGYGPVPPSPGYVPCPSPGYAPGPSPGYAPEPSSGYAPVHPSPGYAPEEAVGGYEMLAMIPEEPTTPGTPSYAWSGIAVTAVPGSRVSDSSGSEPTSLIREVRNTIAEGCDRM</sequence>
<name>A0ABD3G7I6_9MARC</name>